<dbReference type="OrthoDB" id="4936638at2"/>
<dbReference type="RefSeq" id="WP_075015684.1">
    <property type="nucleotide sequence ID" value="NZ_FOWE01000012.1"/>
</dbReference>
<name>A0A1I5IAV6_9ACTN</name>
<proteinExistence type="predicted"/>
<sequence length="198" mass="21234">MTLPSLLRYIGLDIPRGVSVDGRVLTGRAATAAVTAGTATAVAPHAFHGGEDPPSISVRSAWWDDSAGRDADIAAVHRAFPGFRLDQRDGGYTWTGTIDTGRGRFDTMIVADPAGRLPAVVPVTPRALGRKEGRRGFRPAEHLYVSGNLCVADTDDWRPGEHTSATAIVWAAHWYAAYTDWRLGGPWPTDGYRPNAAA</sequence>
<reference evidence="3" key="1">
    <citation type="submission" date="2016-10" db="EMBL/GenBank/DDBJ databases">
        <authorList>
            <person name="Varghese N."/>
            <person name="Submissions S."/>
        </authorList>
    </citation>
    <scope>NUCLEOTIDE SEQUENCE [LARGE SCALE GENOMIC DNA]</scope>
    <source>
        <strain evidence="3">DSM 43161</strain>
    </source>
</reference>
<dbReference type="InterPro" id="IPR058588">
    <property type="entry name" value="E2-CBASS"/>
</dbReference>
<dbReference type="EMBL" id="FOWE01000012">
    <property type="protein sequence ID" value="SFO57276.1"/>
    <property type="molecule type" value="Genomic_DNA"/>
</dbReference>
<dbReference type="Pfam" id="PF26395">
    <property type="entry name" value="E2-CBASS"/>
    <property type="match status" value="1"/>
</dbReference>
<accession>A0A1I5IAV6</accession>
<organism evidence="2 3">
    <name type="scientific">Geodermatophilus obscurus</name>
    <dbReference type="NCBI Taxonomy" id="1861"/>
    <lineage>
        <taxon>Bacteria</taxon>
        <taxon>Bacillati</taxon>
        <taxon>Actinomycetota</taxon>
        <taxon>Actinomycetes</taxon>
        <taxon>Geodermatophilales</taxon>
        <taxon>Geodermatophilaceae</taxon>
        <taxon>Geodermatophilus</taxon>
    </lineage>
</organism>
<keyword evidence="3" id="KW-1185">Reference proteome</keyword>
<evidence type="ECO:0000313" key="2">
    <source>
        <dbReference type="EMBL" id="SFO57276.1"/>
    </source>
</evidence>
<evidence type="ECO:0000313" key="3">
    <source>
        <dbReference type="Proteomes" id="UP000183642"/>
    </source>
</evidence>
<dbReference type="AlphaFoldDB" id="A0A1I5IAV6"/>
<dbReference type="Proteomes" id="UP000183642">
    <property type="component" value="Unassembled WGS sequence"/>
</dbReference>
<protein>
    <recommendedName>
        <fullName evidence="1">Type II CBASS E2 protein domain-containing protein</fullName>
    </recommendedName>
</protein>
<gene>
    <name evidence="2" type="ORF">SAMN05660359_04455</name>
</gene>
<feature type="domain" description="Type II CBASS E2 protein" evidence="1">
    <location>
        <begin position="73"/>
        <end position="191"/>
    </location>
</feature>
<evidence type="ECO:0000259" key="1">
    <source>
        <dbReference type="Pfam" id="PF26395"/>
    </source>
</evidence>